<keyword evidence="2" id="KW-1185">Reference proteome</keyword>
<proteinExistence type="predicted"/>
<dbReference type="AlphaFoldDB" id="A0AA88AU11"/>
<evidence type="ECO:0000313" key="1">
    <source>
        <dbReference type="EMBL" id="GMN47961.1"/>
    </source>
</evidence>
<accession>A0AA88AU11</accession>
<dbReference type="Proteomes" id="UP001187192">
    <property type="component" value="Unassembled WGS sequence"/>
</dbReference>
<evidence type="ECO:0000313" key="2">
    <source>
        <dbReference type="Proteomes" id="UP001187192"/>
    </source>
</evidence>
<comment type="caution">
    <text evidence="1">The sequence shown here is derived from an EMBL/GenBank/DDBJ whole genome shotgun (WGS) entry which is preliminary data.</text>
</comment>
<sequence length="177" mass="20386">MVPRIFPPVGLGVFHPTPTLLGPGRAPFWVTRSRDLTLWSENHRGWNACKGKWVLVGLPFWVARSKDLTMWSGVLVGLPFWVVRSRDLILWSENHRSWNACKGSWVLVGLPFWVARSRDLTDTFMRNKLKMFFFYYVNLSRRIGTTQTTGKNASGGRRSTKVLSFYRLGRIVGRSQV</sequence>
<name>A0AA88AU11_FICCA</name>
<gene>
    <name evidence="1" type="ORF">TIFTF001_017137</name>
</gene>
<reference evidence="1" key="1">
    <citation type="submission" date="2023-07" db="EMBL/GenBank/DDBJ databases">
        <title>draft genome sequence of fig (Ficus carica).</title>
        <authorList>
            <person name="Takahashi T."/>
            <person name="Nishimura K."/>
        </authorList>
    </citation>
    <scope>NUCLEOTIDE SEQUENCE</scope>
</reference>
<dbReference type="EMBL" id="BTGU01000027">
    <property type="protein sequence ID" value="GMN47961.1"/>
    <property type="molecule type" value="Genomic_DNA"/>
</dbReference>
<organism evidence="1 2">
    <name type="scientific">Ficus carica</name>
    <name type="common">Common fig</name>
    <dbReference type="NCBI Taxonomy" id="3494"/>
    <lineage>
        <taxon>Eukaryota</taxon>
        <taxon>Viridiplantae</taxon>
        <taxon>Streptophyta</taxon>
        <taxon>Embryophyta</taxon>
        <taxon>Tracheophyta</taxon>
        <taxon>Spermatophyta</taxon>
        <taxon>Magnoliopsida</taxon>
        <taxon>eudicotyledons</taxon>
        <taxon>Gunneridae</taxon>
        <taxon>Pentapetalae</taxon>
        <taxon>rosids</taxon>
        <taxon>fabids</taxon>
        <taxon>Rosales</taxon>
        <taxon>Moraceae</taxon>
        <taxon>Ficeae</taxon>
        <taxon>Ficus</taxon>
    </lineage>
</organism>
<protein>
    <submittedName>
        <fullName evidence="1">Uncharacterized protein</fullName>
    </submittedName>
</protein>